<dbReference type="PROSITE" id="PS00973">
    <property type="entry name" value="USP_2"/>
    <property type="match status" value="1"/>
</dbReference>
<protein>
    <recommendedName>
        <fullName evidence="2">USP domain-containing protein</fullName>
    </recommendedName>
</protein>
<name>A0A812TZ54_9DINO</name>
<dbReference type="GO" id="GO:0004843">
    <property type="term" value="F:cysteine-type deubiquitinase activity"/>
    <property type="evidence" value="ECO:0007669"/>
    <property type="project" value="InterPro"/>
</dbReference>
<gene>
    <name evidence="3" type="ORF">SNEC2469_LOCUS15682</name>
</gene>
<evidence type="ECO:0000313" key="3">
    <source>
        <dbReference type="EMBL" id="CAE7544834.1"/>
    </source>
</evidence>
<accession>A0A812TZ54</accession>
<dbReference type="InterPro" id="IPR018200">
    <property type="entry name" value="USP_CS"/>
</dbReference>
<dbReference type="InterPro" id="IPR013087">
    <property type="entry name" value="Znf_C2H2_type"/>
</dbReference>
<dbReference type="SMART" id="SM00355">
    <property type="entry name" value="ZnF_C2H2"/>
    <property type="match status" value="2"/>
</dbReference>
<dbReference type="AlphaFoldDB" id="A0A812TZ54"/>
<keyword evidence="4" id="KW-1185">Reference proteome</keyword>
<dbReference type="PROSITE" id="PS50235">
    <property type="entry name" value="USP_3"/>
    <property type="match status" value="1"/>
</dbReference>
<dbReference type="GO" id="GO:0016579">
    <property type="term" value="P:protein deubiquitination"/>
    <property type="evidence" value="ECO:0007669"/>
    <property type="project" value="InterPro"/>
</dbReference>
<dbReference type="InterPro" id="IPR001394">
    <property type="entry name" value="Peptidase_C19_UCH"/>
</dbReference>
<dbReference type="GO" id="GO:0005829">
    <property type="term" value="C:cytosol"/>
    <property type="evidence" value="ECO:0007669"/>
    <property type="project" value="TreeGrafter"/>
</dbReference>
<feature type="region of interest" description="Disordered" evidence="1">
    <location>
        <begin position="605"/>
        <end position="729"/>
    </location>
</feature>
<dbReference type="InterPro" id="IPR038765">
    <property type="entry name" value="Papain-like_cys_pep_sf"/>
</dbReference>
<feature type="compositionally biased region" description="Gly residues" evidence="1">
    <location>
        <begin position="644"/>
        <end position="668"/>
    </location>
</feature>
<dbReference type="OrthoDB" id="292964at2759"/>
<organism evidence="3 4">
    <name type="scientific">Symbiodinium necroappetens</name>
    <dbReference type="NCBI Taxonomy" id="1628268"/>
    <lineage>
        <taxon>Eukaryota</taxon>
        <taxon>Sar</taxon>
        <taxon>Alveolata</taxon>
        <taxon>Dinophyceae</taxon>
        <taxon>Suessiales</taxon>
        <taxon>Symbiodiniaceae</taxon>
        <taxon>Symbiodinium</taxon>
    </lineage>
</organism>
<dbReference type="Gene3D" id="3.90.70.10">
    <property type="entry name" value="Cysteine proteinases"/>
    <property type="match status" value="1"/>
</dbReference>
<dbReference type="CDD" id="cd02257">
    <property type="entry name" value="Peptidase_C19"/>
    <property type="match status" value="1"/>
</dbReference>
<feature type="compositionally biased region" description="Gly residues" evidence="1">
    <location>
        <begin position="677"/>
        <end position="702"/>
    </location>
</feature>
<evidence type="ECO:0000259" key="2">
    <source>
        <dbReference type="PROSITE" id="PS50235"/>
    </source>
</evidence>
<evidence type="ECO:0000256" key="1">
    <source>
        <dbReference type="SAM" id="MobiDB-lite"/>
    </source>
</evidence>
<dbReference type="InterPro" id="IPR028889">
    <property type="entry name" value="USP"/>
</dbReference>
<feature type="domain" description="USP" evidence="2">
    <location>
        <begin position="348"/>
        <end position="589"/>
    </location>
</feature>
<feature type="compositionally biased region" description="Basic and acidic residues" evidence="1">
    <location>
        <begin position="626"/>
        <end position="643"/>
    </location>
</feature>
<dbReference type="PROSITE" id="PS00028">
    <property type="entry name" value="ZINC_FINGER_C2H2_1"/>
    <property type="match status" value="1"/>
</dbReference>
<dbReference type="PANTHER" id="PTHR24006">
    <property type="entry name" value="UBIQUITIN CARBOXYL-TERMINAL HYDROLASE"/>
    <property type="match status" value="1"/>
</dbReference>
<dbReference type="GO" id="GO:0005634">
    <property type="term" value="C:nucleus"/>
    <property type="evidence" value="ECO:0007669"/>
    <property type="project" value="TreeGrafter"/>
</dbReference>
<dbReference type="SUPFAM" id="SSF54001">
    <property type="entry name" value="Cysteine proteinases"/>
    <property type="match status" value="1"/>
</dbReference>
<reference evidence="3" key="1">
    <citation type="submission" date="2021-02" db="EMBL/GenBank/DDBJ databases">
        <authorList>
            <person name="Dougan E. K."/>
            <person name="Rhodes N."/>
            <person name="Thang M."/>
            <person name="Chan C."/>
        </authorList>
    </citation>
    <scope>NUCLEOTIDE SEQUENCE</scope>
</reference>
<dbReference type="Proteomes" id="UP000601435">
    <property type="component" value="Unassembled WGS sequence"/>
</dbReference>
<dbReference type="InterPro" id="IPR050164">
    <property type="entry name" value="Peptidase_C19"/>
</dbReference>
<proteinExistence type="predicted"/>
<dbReference type="Pfam" id="PF00443">
    <property type="entry name" value="UCH"/>
    <property type="match status" value="1"/>
</dbReference>
<comment type="caution">
    <text evidence="3">The sequence shown here is derived from an EMBL/GenBank/DDBJ whole genome shotgun (WGS) entry which is preliminary data.</text>
</comment>
<dbReference type="EMBL" id="CAJNJA010025550">
    <property type="protein sequence ID" value="CAE7544834.1"/>
    <property type="molecule type" value="Genomic_DNA"/>
</dbReference>
<sequence>MSSALTTGQRLRLHQATVWSSLAYALPYVGITAEVLRSVVSTLAGHLRKILRIYEEGVSNQQVMQRASLDPGDIFMTQLRKKVASISSDALRCPILKAPELMRSKELEGALSEVLAQQHISSSVPAGPSLVPLLESAQLACPECGVYYATKEGLQMHIQHRHPHLNAGLFLLSAGRTCLRIKEFLAAGLSESAMLQRLEVEESASPPVPPAGAQGGAELHAQIEAALSLSNQQLVAGGARLLVLARHCALCQQIIKEAGKVKNHWSSTHVTEYRKVKTVVESEAKSLVSVFSRHLRSCGASTPAPSCGLSLKQSSSTPQYQLFSKVDTPLGLQFGEAPRLAGPWLTTLQLRNNQNVCFMNATFFALLHSAQGADWHGRAPRGLYEVAMQAVHSGTPLLLTTQLLIRSLLPVWVFDGRQHDAAEFTLALFGGLGLTFGLWESRRLEGDQVLVDEQGLQPLVIALRGPAPTLESLIDQWHRQAPVRALVDIPDVLVLQLARYRAGRKLHNRVIIPRPLRVPVFTEGVQVQWSLFRLTAVVEHIGVSLDRGHYRSLLRLDNQWWHTDDACVAVSVDWTVMFERLTLLPFHMHFPALFELLLGQMNPESMEAFNPSPPASELSTAAPDEAPEREPKTARTEESKGPDGRGTGSQGSGDGDGNGSNGKGGRAGGVKRQQGNGQQGHGNGNGGGMAWNRGQGGSGNGARGSDWGNRGGWRGDGRSGHGGHGGSSDRELRDIYYALQLMQRLILRHEDSINLLKLECSFVMHMRLNVPSSVVSMLYAAANSWRQIKLAEPSKLDRPMRAALLYCLFMELKTRIEAVTDKPEDLERMAKLGWVSKGPPITWCFLAWDAASSKQIVDTSKVPLSQAEVLEHVQTVIRLCPRHHAVARFHPTRPMAEEMKGDSLVFLLQTGQHCEGAAELRDSLTLLCHSSVMNLVALQLKVDRFAPSKLANEIAKCLQQY</sequence>
<evidence type="ECO:0000313" key="4">
    <source>
        <dbReference type="Proteomes" id="UP000601435"/>
    </source>
</evidence>